<sequence>MRTEEVHFGALNVCEGAFVVDAAGVEEAAVVAAVVEPPGLGVVDPAAYTAATMQQKMKRRRHLGIGGHVKFAVRTENLNRDTRRRGERTELMTFKGRNERGTVFLVCSHPICFYKLLDLDGEIDGRI</sequence>
<keyword evidence="2" id="KW-1185">Reference proteome</keyword>
<name>A0A4C1SRU7_EUMVA</name>
<protein>
    <submittedName>
        <fullName evidence="1">Uncharacterized protein</fullName>
    </submittedName>
</protein>
<gene>
    <name evidence="1" type="ORF">EVAR_2491_1</name>
</gene>
<comment type="caution">
    <text evidence="1">The sequence shown here is derived from an EMBL/GenBank/DDBJ whole genome shotgun (WGS) entry which is preliminary data.</text>
</comment>
<reference evidence="1 2" key="1">
    <citation type="journal article" date="2019" name="Commun. Biol.">
        <title>The bagworm genome reveals a unique fibroin gene that provides high tensile strength.</title>
        <authorList>
            <person name="Kono N."/>
            <person name="Nakamura H."/>
            <person name="Ohtoshi R."/>
            <person name="Tomita M."/>
            <person name="Numata K."/>
            <person name="Arakawa K."/>
        </authorList>
    </citation>
    <scope>NUCLEOTIDE SEQUENCE [LARGE SCALE GENOMIC DNA]</scope>
</reference>
<organism evidence="1 2">
    <name type="scientific">Eumeta variegata</name>
    <name type="common">Bagworm moth</name>
    <name type="synonym">Eumeta japonica</name>
    <dbReference type="NCBI Taxonomy" id="151549"/>
    <lineage>
        <taxon>Eukaryota</taxon>
        <taxon>Metazoa</taxon>
        <taxon>Ecdysozoa</taxon>
        <taxon>Arthropoda</taxon>
        <taxon>Hexapoda</taxon>
        <taxon>Insecta</taxon>
        <taxon>Pterygota</taxon>
        <taxon>Neoptera</taxon>
        <taxon>Endopterygota</taxon>
        <taxon>Lepidoptera</taxon>
        <taxon>Glossata</taxon>
        <taxon>Ditrysia</taxon>
        <taxon>Tineoidea</taxon>
        <taxon>Psychidae</taxon>
        <taxon>Oiketicinae</taxon>
        <taxon>Eumeta</taxon>
    </lineage>
</organism>
<dbReference type="AlphaFoldDB" id="A0A4C1SRU7"/>
<evidence type="ECO:0000313" key="1">
    <source>
        <dbReference type="EMBL" id="GBP03771.1"/>
    </source>
</evidence>
<proteinExistence type="predicted"/>
<dbReference type="Proteomes" id="UP000299102">
    <property type="component" value="Unassembled WGS sequence"/>
</dbReference>
<accession>A0A4C1SRU7</accession>
<dbReference type="EMBL" id="BGZK01000011">
    <property type="protein sequence ID" value="GBP03771.1"/>
    <property type="molecule type" value="Genomic_DNA"/>
</dbReference>
<evidence type="ECO:0000313" key="2">
    <source>
        <dbReference type="Proteomes" id="UP000299102"/>
    </source>
</evidence>